<keyword evidence="2" id="KW-0813">Transport</keyword>
<dbReference type="PANTHER" id="PTHR23511">
    <property type="entry name" value="SYNAPTIC VESICLE GLYCOPROTEIN 2"/>
    <property type="match status" value="1"/>
</dbReference>
<dbReference type="PANTHER" id="PTHR23511:SF5">
    <property type="entry name" value="MAJOR FACILITATOR-TYPE TRANSPORTER HXNZ-RELATED"/>
    <property type="match status" value="1"/>
</dbReference>
<evidence type="ECO:0000313" key="7">
    <source>
        <dbReference type="Proteomes" id="UP001054252"/>
    </source>
</evidence>
<evidence type="ECO:0000313" key="6">
    <source>
        <dbReference type="EMBL" id="GKV00409.1"/>
    </source>
</evidence>
<dbReference type="GO" id="GO:0016020">
    <property type="term" value="C:membrane"/>
    <property type="evidence" value="ECO:0007669"/>
    <property type="project" value="UniProtKB-SubCell"/>
</dbReference>
<keyword evidence="4" id="KW-1133">Transmembrane helix</keyword>
<evidence type="ECO:0000256" key="4">
    <source>
        <dbReference type="ARBA" id="ARBA00022989"/>
    </source>
</evidence>
<accession>A0AAV5IKF9</accession>
<proteinExistence type="predicted"/>
<dbReference type="EMBL" id="BPVZ01000015">
    <property type="protein sequence ID" value="GKV00409.1"/>
    <property type="molecule type" value="Genomic_DNA"/>
</dbReference>
<organism evidence="6 7">
    <name type="scientific">Rubroshorea leprosula</name>
    <dbReference type="NCBI Taxonomy" id="152421"/>
    <lineage>
        <taxon>Eukaryota</taxon>
        <taxon>Viridiplantae</taxon>
        <taxon>Streptophyta</taxon>
        <taxon>Embryophyta</taxon>
        <taxon>Tracheophyta</taxon>
        <taxon>Spermatophyta</taxon>
        <taxon>Magnoliopsida</taxon>
        <taxon>eudicotyledons</taxon>
        <taxon>Gunneridae</taxon>
        <taxon>Pentapetalae</taxon>
        <taxon>rosids</taxon>
        <taxon>malvids</taxon>
        <taxon>Malvales</taxon>
        <taxon>Dipterocarpaceae</taxon>
        <taxon>Rubroshorea</taxon>
    </lineage>
</organism>
<evidence type="ECO:0000256" key="1">
    <source>
        <dbReference type="ARBA" id="ARBA00004141"/>
    </source>
</evidence>
<sequence length="93" mass="10528">MPSRFDHFNCRNLHLNSKGSSFSISPKFPQFLSQDMDDKRLTYTLDEALDAAGFGKFQVLVLSYAGLDWFAEAMEVMILSFIGPAVKSEWNLS</sequence>
<comment type="caution">
    <text evidence="6">The sequence shown here is derived from an EMBL/GenBank/DDBJ whole genome shotgun (WGS) entry which is preliminary data.</text>
</comment>
<dbReference type="AlphaFoldDB" id="A0AAV5IKF9"/>
<gene>
    <name evidence="6" type="ORF">SLEP1_g13099</name>
</gene>
<comment type="subcellular location">
    <subcellularLocation>
        <location evidence="1">Membrane</location>
        <topology evidence="1">Multi-pass membrane protein</topology>
    </subcellularLocation>
</comment>
<evidence type="ECO:0000256" key="3">
    <source>
        <dbReference type="ARBA" id="ARBA00022692"/>
    </source>
</evidence>
<name>A0AAV5IKF9_9ROSI</name>
<evidence type="ECO:0000256" key="2">
    <source>
        <dbReference type="ARBA" id="ARBA00022448"/>
    </source>
</evidence>
<evidence type="ECO:0000256" key="5">
    <source>
        <dbReference type="ARBA" id="ARBA00023136"/>
    </source>
</evidence>
<keyword evidence="7" id="KW-1185">Reference proteome</keyword>
<keyword evidence="3" id="KW-0812">Transmembrane</keyword>
<keyword evidence="5" id="KW-0472">Membrane</keyword>
<protein>
    <submittedName>
        <fullName evidence="6">Uncharacterized protein</fullName>
    </submittedName>
</protein>
<reference evidence="6 7" key="1">
    <citation type="journal article" date="2021" name="Commun. Biol.">
        <title>The genome of Shorea leprosula (Dipterocarpaceae) highlights the ecological relevance of drought in aseasonal tropical rainforests.</title>
        <authorList>
            <person name="Ng K.K.S."/>
            <person name="Kobayashi M.J."/>
            <person name="Fawcett J.A."/>
            <person name="Hatakeyama M."/>
            <person name="Paape T."/>
            <person name="Ng C.H."/>
            <person name="Ang C.C."/>
            <person name="Tnah L.H."/>
            <person name="Lee C.T."/>
            <person name="Nishiyama T."/>
            <person name="Sese J."/>
            <person name="O'Brien M.J."/>
            <person name="Copetti D."/>
            <person name="Mohd Noor M.I."/>
            <person name="Ong R.C."/>
            <person name="Putra M."/>
            <person name="Sireger I.Z."/>
            <person name="Indrioko S."/>
            <person name="Kosugi Y."/>
            <person name="Izuno A."/>
            <person name="Isagi Y."/>
            <person name="Lee S.L."/>
            <person name="Shimizu K.K."/>
        </authorList>
    </citation>
    <scope>NUCLEOTIDE SEQUENCE [LARGE SCALE GENOMIC DNA]</scope>
    <source>
        <strain evidence="6">214</strain>
    </source>
</reference>
<dbReference type="Proteomes" id="UP001054252">
    <property type="component" value="Unassembled WGS sequence"/>
</dbReference>